<keyword evidence="3" id="KW-1185">Reference proteome</keyword>
<reference evidence="2" key="2">
    <citation type="submission" date="2019-10" db="EMBL/GenBank/DDBJ databases">
        <title>Conservation and host-specific expression of non-tandemly repeated heterogenous ribosome RNA gene in arbuscular mycorrhizal fungi.</title>
        <authorList>
            <person name="Maeda T."/>
            <person name="Kobayashi Y."/>
            <person name="Nakagawa T."/>
            <person name="Ezawa T."/>
            <person name="Yamaguchi K."/>
            <person name="Bino T."/>
            <person name="Nishimoto Y."/>
            <person name="Shigenobu S."/>
            <person name="Kawaguchi M."/>
        </authorList>
    </citation>
    <scope>NUCLEOTIDE SEQUENCE</scope>
    <source>
        <strain evidence="2">HR1</strain>
    </source>
</reference>
<evidence type="ECO:0000313" key="1">
    <source>
        <dbReference type="EMBL" id="GBB96375.1"/>
    </source>
</evidence>
<proteinExistence type="predicted"/>
<protein>
    <submittedName>
        <fullName evidence="1">Uncharacterized protein</fullName>
    </submittedName>
</protein>
<evidence type="ECO:0000313" key="2">
    <source>
        <dbReference type="EMBL" id="GES88823.1"/>
    </source>
</evidence>
<name>A0A2Z6R319_9GLOM</name>
<organism evidence="1 3">
    <name type="scientific">Rhizophagus clarus</name>
    <dbReference type="NCBI Taxonomy" id="94130"/>
    <lineage>
        <taxon>Eukaryota</taxon>
        <taxon>Fungi</taxon>
        <taxon>Fungi incertae sedis</taxon>
        <taxon>Mucoromycota</taxon>
        <taxon>Glomeromycotina</taxon>
        <taxon>Glomeromycetes</taxon>
        <taxon>Glomerales</taxon>
        <taxon>Glomeraceae</taxon>
        <taxon>Rhizophagus</taxon>
    </lineage>
</organism>
<dbReference type="EMBL" id="BEXD01001935">
    <property type="protein sequence ID" value="GBB96375.1"/>
    <property type="molecule type" value="Genomic_DNA"/>
</dbReference>
<dbReference type="Proteomes" id="UP000615446">
    <property type="component" value="Unassembled WGS sequence"/>
</dbReference>
<evidence type="ECO:0000313" key="3">
    <source>
        <dbReference type="Proteomes" id="UP000247702"/>
    </source>
</evidence>
<dbReference type="EMBL" id="BLAL01000182">
    <property type="protein sequence ID" value="GES88823.1"/>
    <property type="molecule type" value="Genomic_DNA"/>
</dbReference>
<sequence length="72" mass="8039">MNIIEKLQKTNISMNGLKQYNTALITIIDLEMLSILPSFQISDSTTIKSGNHAIKSECINELVELKRTDCIG</sequence>
<dbReference type="Proteomes" id="UP000247702">
    <property type="component" value="Unassembled WGS sequence"/>
</dbReference>
<gene>
    <name evidence="2" type="ORF">RCL2_001575000</name>
    <name evidence="1" type="ORF">RclHR1_02740006</name>
</gene>
<comment type="caution">
    <text evidence="1">The sequence shown here is derived from an EMBL/GenBank/DDBJ whole genome shotgun (WGS) entry which is preliminary data.</text>
</comment>
<accession>A0A2Z6R319</accession>
<dbReference type="AlphaFoldDB" id="A0A2Z6R319"/>
<reference evidence="1 3" key="1">
    <citation type="submission" date="2017-11" db="EMBL/GenBank/DDBJ databases">
        <title>The genome of Rhizophagus clarus HR1 reveals common genetic basis of auxotrophy among arbuscular mycorrhizal fungi.</title>
        <authorList>
            <person name="Kobayashi Y."/>
        </authorList>
    </citation>
    <scope>NUCLEOTIDE SEQUENCE [LARGE SCALE GENOMIC DNA]</scope>
    <source>
        <strain evidence="1 3">HR1</strain>
    </source>
</reference>